<dbReference type="HOGENOM" id="CLU_658889_0_0_1"/>
<dbReference type="RefSeq" id="XP_016248685.1">
    <property type="nucleotide sequence ID" value="XM_016395266.1"/>
</dbReference>
<dbReference type="Proteomes" id="UP000054466">
    <property type="component" value="Unassembled WGS sequence"/>
</dbReference>
<keyword evidence="3" id="KW-1185">Reference proteome</keyword>
<feature type="coiled-coil region" evidence="1">
    <location>
        <begin position="320"/>
        <end position="358"/>
    </location>
</feature>
<accession>A0A0D2CY02</accession>
<reference evidence="2 3" key="1">
    <citation type="submission" date="2015-01" db="EMBL/GenBank/DDBJ databases">
        <title>The Genome Sequence of Cladophialophora immunda CBS83496.</title>
        <authorList>
            <consortium name="The Broad Institute Genomics Platform"/>
            <person name="Cuomo C."/>
            <person name="de Hoog S."/>
            <person name="Gorbushina A."/>
            <person name="Stielow B."/>
            <person name="Teixiera M."/>
            <person name="Abouelleil A."/>
            <person name="Chapman S.B."/>
            <person name="Priest M."/>
            <person name="Young S.K."/>
            <person name="Wortman J."/>
            <person name="Nusbaum C."/>
            <person name="Birren B."/>
        </authorList>
    </citation>
    <scope>NUCLEOTIDE SEQUENCE [LARGE SCALE GENOMIC DNA]</scope>
    <source>
        <strain evidence="2 3">CBS 83496</strain>
    </source>
</reference>
<dbReference type="EMBL" id="KN847043">
    <property type="protein sequence ID" value="KIW28469.1"/>
    <property type="molecule type" value="Genomic_DNA"/>
</dbReference>
<organism evidence="2 3">
    <name type="scientific">Cladophialophora immunda</name>
    <dbReference type="NCBI Taxonomy" id="569365"/>
    <lineage>
        <taxon>Eukaryota</taxon>
        <taxon>Fungi</taxon>
        <taxon>Dikarya</taxon>
        <taxon>Ascomycota</taxon>
        <taxon>Pezizomycotina</taxon>
        <taxon>Eurotiomycetes</taxon>
        <taxon>Chaetothyriomycetidae</taxon>
        <taxon>Chaetothyriales</taxon>
        <taxon>Herpotrichiellaceae</taxon>
        <taxon>Cladophialophora</taxon>
    </lineage>
</organism>
<dbReference type="OrthoDB" id="4455015at2759"/>
<dbReference type="VEuPathDB" id="FungiDB:PV07_08131"/>
<sequence length="463" mass="52751">MSTPEGSDPISCAQECWTEKFNAMPFTTFHMLDYLLRKAEITYEQYVEKPELLQQHKAPITDDDAQELKELASQPGRCTNFACQVVNALNEMHEGVYDFRFFDIDEHRVAVCKKTGVLIDSSLPGVHKRESSDDWARNKTRRVKCRSEGAASALQSFAGVVKDYQWKTKRPFKEICPTQGIRTCLQELVAKKTDPFCLFRQSSDDGVELLGVIEWDLERRTLSLATDLESCINQTYLVEFFFTKAGPADLERFCEEYVAKFLGSVNVTGSFGELQWSRCQTLHRKVWHAAKAVWGSPIPIFPEEQLTDIDEKFLEVHGVIEEHKVAAADYAEKVDEVLAEAKELLKNVKEIRRREEHLDTSVQALKRAAEEGEKDQEMRNREQAVMAVEQELQEVAAIKKELLLRSSKLGAMGENKEQPPKDPRDVEKIFSPIEEHLVHAQMLLKKRLAVSAELADEARKGGV</sequence>
<evidence type="ECO:0000313" key="2">
    <source>
        <dbReference type="EMBL" id="KIW28469.1"/>
    </source>
</evidence>
<proteinExistence type="predicted"/>
<keyword evidence="1" id="KW-0175">Coiled coil</keyword>
<protein>
    <submittedName>
        <fullName evidence="2">Uncharacterized protein</fullName>
    </submittedName>
</protein>
<name>A0A0D2CY02_9EURO</name>
<dbReference type="GeneID" id="27347325"/>
<evidence type="ECO:0000313" key="3">
    <source>
        <dbReference type="Proteomes" id="UP000054466"/>
    </source>
</evidence>
<dbReference type="AlphaFoldDB" id="A0A0D2CY02"/>
<evidence type="ECO:0000256" key="1">
    <source>
        <dbReference type="SAM" id="Coils"/>
    </source>
</evidence>
<gene>
    <name evidence="2" type="ORF">PV07_08131</name>
</gene>